<accession>A0AAV9WM18</accession>
<dbReference type="EMBL" id="JAVHJL010000002">
    <property type="protein sequence ID" value="KAK6510179.1"/>
    <property type="molecule type" value="Genomic_DNA"/>
</dbReference>
<evidence type="ECO:0000259" key="1">
    <source>
        <dbReference type="SMART" id="SM00672"/>
    </source>
</evidence>
<dbReference type="Pfam" id="PF05686">
    <property type="entry name" value="Glyco_transf_90"/>
    <property type="match status" value="1"/>
</dbReference>
<dbReference type="InterPro" id="IPR051091">
    <property type="entry name" value="O-Glucosyltr/Glycosyltrsf_90"/>
</dbReference>
<name>A0AAV9WM18_9PEZI</name>
<dbReference type="InterPro" id="IPR006598">
    <property type="entry name" value="CAP10"/>
</dbReference>
<evidence type="ECO:0000313" key="2">
    <source>
        <dbReference type="EMBL" id="KAK6510179.1"/>
    </source>
</evidence>
<dbReference type="Proteomes" id="UP001370758">
    <property type="component" value="Unassembled WGS sequence"/>
</dbReference>
<reference evidence="2 3" key="1">
    <citation type="submission" date="2023-08" db="EMBL/GenBank/DDBJ databases">
        <authorList>
            <person name="Palmer J.M."/>
        </authorList>
    </citation>
    <scope>NUCLEOTIDE SEQUENCE [LARGE SCALE GENOMIC DNA]</scope>
    <source>
        <strain evidence="2 3">TWF481</strain>
    </source>
</reference>
<dbReference type="AlphaFoldDB" id="A0AAV9WM18"/>
<protein>
    <recommendedName>
        <fullName evidence="1">Glycosyl transferase CAP10 domain-containing protein</fullName>
    </recommendedName>
</protein>
<feature type="domain" description="Glycosyl transferase CAP10" evidence="1">
    <location>
        <begin position="176"/>
        <end position="408"/>
    </location>
</feature>
<proteinExistence type="predicted"/>
<organism evidence="2 3">
    <name type="scientific">Arthrobotrys musiformis</name>
    <dbReference type="NCBI Taxonomy" id="47236"/>
    <lineage>
        <taxon>Eukaryota</taxon>
        <taxon>Fungi</taxon>
        <taxon>Dikarya</taxon>
        <taxon>Ascomycota</taxon>
        <taxon>Pezizomycotina</taxon>
        <taxon>Orbiliomycetes</taxon>
        <taxon>Orbiliales</taxon>
        <taxon>Orbiliaceae</taxon>
        <taxon>Arthrobotrys</taxon>
    </lineage>
</organism>
<dbReference type="PANTHER" id="PTHR12203">
    <property type="entry name" value="KDEL LYS-ASP-GLU-LEU CONTAINING - RELATED"/>
    <property type="match status" value="1"/>
</dbReference>
<evidence type="ECO:0000313" key="3">
    <source>
        <dbReference type="Proteomes" id="UP001370758"/>
    </source>
</evidence>
<comment type="caution">
    <text evidence="2">The sequence shown here is derived from an EMBL/GenBank/DDBJ whole genome shotgun (WGS) entry which is preliminary data.</text>
</comment>
<sequence>MLKRAQMGRNAKPFFFAVLALLTTSFVALTLYDPRLVKFHVVDRFKDLTTSAPKPNPVDNDVVDALVHDTQIVPPAKDTVAPFSPHDERNFIMTEKQCEASFPGLYVEIQRAVEDRMPRPITLDELEAVNNSTYGYFRGMIYNQELYVMKMVEPNFSRGFATLMAMHRAIVTSPEPLPNIEFTFNTADYIDFEQSGATWTYARRYNETINWLMPDFGYWSWPEPKVGSYNEVRLKARMADEAIPWEKKIPKIVWRGATLKLPVRLALINKTKGAAWADVKALDWGSAESKEKDLLSMSDHCHYRFVAHTEGYSYSGRLKYLQQCRSVIIAHKLDWVQHYHSLLIPDGPNQNYVECKRDFSDLEEAIKELRWDEEKAKRIADNSVKTFRERYLTPAAEACYWRKFIKGWRSVSFEPKLLDDKGNLRGVPIESFILERRTDWAPYR</sequence>
<keyword evidence="3" id="KW-1185">Reference proteome</keyword>
<dbReference type="PANTHER" id="PTHR12203:SF107">
    <property type="entry name" value="GLYCOSYL TRANSFERASE CAP10 DOMAIN-CONTAINING PROTEIN"/>
    <property type="match status" value="1"/>
</dbReference>
<gene>
    <name evidence="2" type="ORF">TWF481_004892</name>
</gene>
<dbReference type="SMART" id="SM00672">
    <property type="entry name" value="CAP10"/>
    <property type="match status" value="1"/>
</dbReference>